<dbReference type="AlphaFoldDB" id="A0A5A7QTX3"/>
<comment type="caution">
    <text evidence="2">The sequence shown here is derived from an EMBL/GenBank/DDBJ whole genome shotgun (WGS) entry which is preliminary data.</text>
</comment>
<dbReference type="CDD" id="cd20404">
    <property type="entry name" value="Tudor_Agenet_AtEML-like"/>
    <property type="match status" value="1"/>
</dbReference>
<dbReference type="Proteomes" id="UP000325081">
    <property type="component" value="Unassembled WGS sequence"/>
</dbReference>
<feature type="region of interest" description="Disordered" evidence="1">
    <location>
        <begin position="149"/>
        <end position="204"/>
    </location>
</feature>
<organism evidence="2 3">
    <name type="scientific">Striga asiatica</name>
    <name type="common">Asiatic witchweed</name>
    <name type="synonym">Buchnera asiatica</name>
    <dbReference type="NCBI Taxonomy" id="4170"/>
    <lineage>
        <taxon>Eukaryota</taxon>
        <taxon>Viridiplantae</taxon>
        <taxon>Streptophyta</taxon>
        <taxon>Embryophyta</taxon>
        <taxon>Tracheophyta</taxon>
        <taxon>Spermatophyta</taxon>
        <taxon>Magnoliopsida</taxon>
        <taxon>eudicotyledons</taxon>
        <taxon>Gunneridae</taxon>
        <taxon>Pentapetalae</taxon>
        <taxon>asterids</taxon>
        <taxon>lamiids</taxon>
        <taxon>Lamiales</taxon>
        <taxon>Orobanchaceae</taxon>
        <taxon>Buchnereae</taxon>
        <taxon>Striga</taxon>
    </lineage>
</organism>
<feature type="region of interest" description="Disordered" evidence="1">
    <location>
        <begin position="39"/>
        <end position="73"/>
    </location>
</feature>
<gene>
    <name evidence="2" type="ORF">STAS_25666</name>
</gene>
<keyword evidence="3" id="KW-1185">Reference proteome</keyword>
<feature type="compositionally biased region" description="Basic and acidic residues" evidence="1">
    <location>
        <begin position="64"/>
        <end position="73"/>
    </location>
</feature>
<dbReference type="OrthoDB" id="909482at2759"/>
<accession>A0A5A7QTX3</accession>
<dbReference type="PANTHER" id="PTHR35358:SF18">
    <property type="entry name" value="PHOSPHOLIPASE-LIKE PROTEIN-RELATED"/>
    <property type="match status" value="1"/>
</dbReference>
<feature type="compositionally biased region" description="Low complexity" evidence="1">
    <location>
        <begin position="193"/>
        <end position="204"/>
    </location>
</feature>
<proteinExistence type="predicted"/>
<dbReference type="InterPro" id="IPR007942">
    <property type="entry name" value="PLipase-like"/>
</dbReference>
<protein>
    <submittedName>
        <fullName evidence="2">Arabidopsis phospholipase-like protein</fullName>
    </submittedName>
</protein>
<name>A0A5A7QTX3_STRAF</name>
<dbReference type="EMBL" id="BKCP01008292">
    <property type="protein sequence ID" value="GER48499.1"/>
    <property type="molecule type" value="Genomic_DNA"/>
</dbReference>
<evidence type="ECO:0000256" key="1">
    <source>
        <dbReference type="SAM" id="MobiDB-lite"/>
    </source>
</evidence>
<reference evidence="3" key="1">
    <citation type="journal article" date="2019" name="Curr. Biol.">
        <title>Genome Sequence of Striga asiatica Provides Insight into the Evolution of Plant Parasitism.</title>
        <authorList>
            <person name="Yoshida S."/>
            <person name="Kim S."/>
            <person name="Wafula E.K."/>
            <person name="Tanskanen J."/>
            <person name="Kim Y.M."/>
            <person name="Honaas L."/>
            <person name="Yang Z."/>
            <person name="Spallek T."/>
            <person name="Conn C.E."/>
            <person name="Ichihashi Y."/>
            <person name="Cheong K."/>
            <person name="Cui S."/>
            <person name="Der J.P."/>
            <person name="Gundlach H."/>
            <person name="Jiao Y."/>
            <person name="Hori C."/>
            <person name="Ishida J.K."/>
            <person name="Kasahara H."/>
            <person name="Kiba T."/>
            <person name="Kim M.S."/>
            <person name="Koo N."/>
            <person name="Laohavisit A."/>
            <person name="Lee Y.H."/>
            <person name="Lumba S."/>
            <person name="McCourt P."/>
            <person name="Mortimer J.C."/>
            <person name="Mutuku J.M."/>
            <person name="Nomura T."/>
            <person name="Sasaki-Sekimoto Y."/>
            <person name="Seto Y."/>
            <person name="Wang Y."/>
            <person name="Wakatake T."/>
            <person name="Sakakibara H."/>
            <person name="Demura T."/>
            <person name="Yamaguchi S."/>
            <person name="Yoneyama K."/>
            <person name="Manabe R.I."/>
            <person name="Nelson D.C."/>
            <person name="Schulman A.H."/>
            <person name="Timko M.P."/>
            <person name="dePamphilis C.W."/>
            <person name="Choi D."/>
            <person name="Shirasu K."/>
        </authorList>
    </citation>
    <scope>NUCLEOTIDE SEQUENCE [LARGE SCALE GENOMIC DNA]</scope>
    <source>
        <strain evidence="3">cv. UVA1</strain>
    </source>
</reference>
<dbReference type="PANTHER" id="PTHR35358">
    <property type="entry name" value="OS06G0711100 PROTEIN"/>
    <property type="match status" value="1"/>
</dbReference>
<evidence type="ECO:0000313" key="2">
    <source>
        <dbReference type="EMBL" id="GER48499.1"/>
    </source>
</evidence>
<dbReference type="Pfam" id="PF05278">
    <property type="entry name" value="PEARLI-4"/>
    <property type="match status" value="1"/>
</dbReference>
<evidence type="ECO:0000313" key="3">
    <source>
        <dbReference type="Proteomes" id="UP000325081"/>
    </source>
</evidence>
<feature type="compositionally biased region" description="Basic residues" evidence="1">
    <location>
        <begin position="158"/>
        <end position="167"/>
    </location>
</feature>
<sequence length="386" mass="43406">MLFSRFCEGVVSSHGCSGKNLVVFTSGLEEILDLNKDNGRPVKDEFSDQGTKTCGPVHASSHMPPEKDDSKYNGEELVGCRVKILRPKSKTFSEGVVASYDLSQKQHLVVYTDGVEEMMNLRKHGEPAEDVPQDQVPKSNDQARDSSFVYADEDKSARPHVVKKHKGQSFEHPTPSANPVPSTDLRKPKTEIDSSPSDSKISVDSSHDNLVSFNGYKVKSNSAPILEAVFAKYGDIMSCCIYKSTSVRASLLEVMSDIIQKLHYHDVEAILSELEDIENVVSDLEASRINVTWLKDHLAKLREIMGFNKKSLQLKKTKEKIGLVTKAAAEELKRRHVELVLAKERFKEAENRVSAMQLVSKKIEDDMTECESEEYFWKRRLDDLVN</sequence>